<evidence type="ECO:0000313" key="4">
    <source>
        <dbReference type="EMBL" id="SBT53710.1"/>
    </source>
</evidence>
<keyword evidence="3" id="KW-1133">Transmembrane helix</keyword>
<feature type="compositionally biased region" description="Polar residues" evidence="2">
    <location>
        <begin position="575"/>
        <end position="591"/>
    </location>
</feature>
<feature type="compositionally biased region" description="Polar residues" evidence="2">
    <location>
        <begin position="328"/>
        <end position="345"/>
    </location>
</feature>
<feature type="region of interest" description="Disordered" evidence="2">
    <location>
        <begin position="554"/>
        <end position="591"/>
    </location>
</feature>
<accession>A0A1A9AC28</accession>
<keyword evidence="3" id="KW-0472">Membrane</keyword>
<proteinExistence type="predicted"/>
<feature type="compositionally biased region" description="Basic and acidic residues" evidence="2">
    <location>
        <begin position="636"/>
        <end position="647"/>
    </location>
</feature>
<dbReference type="Proteomes" id="UP000078550">
    <property type="component" value="Unassembled WGS sequence"/>
</dbReference>
<feature type="region of interest" description="Disordered" evidence="2">
    <location>
        <begin position="618"/>
        <end position="663"/>
    </location>
</feature>
<feature type="compositionally biased region" description="Polar residues" evidence="2">
    <location>
        <begin position="623"/>
        <end position="633"/>
    </location>
</feature>
<dbReference type="AlphaFoldDB" id="A0A1A9AC28"/>
<evidence type="ECO:0000256" key="1">
    <source>
        <dbReference type="SAM" id="Coils"/>
    </source>
</evidence>
<feature type="compositionally biased region" description="Low complexity" evidence="2">
    <location>
        <begin position="426"/>
        <end position="440"/>
    </location>
</feature>
<evidence type="ECO:0000256" key="2">
    <source>
        <dbReference type="SAM" id="MobiDB-lite"/>
    </source>
</evidence>
<organism evidence="4 5">
    <name type="scientific">Plasmodium ovale wallikeri</name>
    <dbReference type="NCBI Taxonomy" id="864142"/>
    <lineage>
        <taxon>Eukaryota</taxon>
        <taxon>Sar</taxon>
        <taxon>Alveolata</taxon>
        <taxon>Apicomplexa</taxon>
        <taxon>Aconoidasida</taxon>
        <taxon>Haemosporida</taxon>
        <taxon>Plasmodiidae</taxon>
        <taxon>Plasmodium</taxon>
        <taxon>Plasmodium (Plasmodium)</taxon>
    </lineage>
</organism>
<sequence length="1006" mass="113632">MAEHLGYTTHTRNIPIEFFLGMIEGDIKKLIHTHGHKNCGLSYEDVCEEIQKIIHTKKKAISKPMDDYGRNKLDREWRSKKNGFLKKLFEEEGFINKCVPKKNYPNNPSINQLLSRHIKFCKEKDVKREAVEKNFNFKACREYDSWIETQRKSFHQEYLKNVREFGASTVNKYFSTKEHTQGHDPVKTYLNSKLDCNQYNPSLKSHTKKQLDKETTKELQPPMEPNNIPGSQGKDGGLVTDKDSEIAKTKSEEKKTPRPKSHTPHSQIPAPSKTQADGMHIGQPTYAIPKAPVSTVSRNGENQETTPIQGQSPTNIPPSAQAEAPRQAKSSPLPQNDTIPTTAIQNVPVPTATTSSSSTLVTVNDTTSSQTTPTSPSLTVTSDSSPNSGSPLPSNVLPPVADTKDQDRAPQSSTTSGTFESTHSNQSVLSTVSTDSSLSQPQDPVLTVSPAVTTSEGSGTFISSSANAITTTTAAPASDTISTMITTKAPILSTQQAPSASSSQEAPHTPDLSGPKETAPNKEPQPALTQTPTSLSGNDTRGISVSIQPVTIDNNQQASLSSESSSITKDLIKQQGVQSENSITSHSEYTPNGSVVLEGAKLQKNVDQTDTKHNIFPVRIGNRNGNNQLTPSVTADPEKNSDVKSGKDLNSNPVIQKGKNDNPNFISEEIPPLTHIIPTLLVILGTITLLFQLYKYTPFGLLLGRRRKRKKRDLRRIHEIPEKPAYESPNIALHQWEDHNLVGQTVENDVYTKLLKINRYKQEMQKRKKENKKTLIEVHMEVLEEYKSDEWELHKGDFLEICLRGFINEENDDYSKLPNTELTEKSTKNDKIIEDIQKKEILWNNWIENHRNILEQWKKKEWFHILKNKWKKEQQIYKEKNNKLQKNISNEQDTHSIVSKKETWKQWILKQATLIDMFNKEDWFKSIIYAQDKEKDNCRINEYNNISVTKECIKEDIIKQKELCIDNIIEDIHTKNNYDEDRNMPQCDTDNFKVPEFEEIHTSKNK</sequence>
<feature type="compositionally biased region" description="Polar residues" evidence="2">
    <location>
        <begin position="294"/>
        <end position="318"/>
    </location>
</feature>
<feature type="compositionally biased region" description="Basic and acidic residues" evidence="2">
    <location>
        <begin position="240"/>
        <end position="256"/>
    </location>
</feature>
<feature type="compositionally biased region" description="Polar residues" evidence="2">
    <location>
        <begin position="409"/>
        <end position="425"/>
    </location>
</feature>
<feature type="compositionally biased region" description="Low complexity" evidence="2">
    <location>
        <begin position="493"/>
        <end position="506"/>
    </location>
</feature>
<name>A0A1A9AC28_PLAOA</name>
<feature type="coiled-coil region" evidence="1">
    <location>
        <begin position="867"/>
        <end position="894"/>
    </location>
</feature>
<gene>
    <name evidence="4" type="ORF">POVWA2_064400</name>
</gene>
<feature type="compositionally biased region" description="Low complexity" evidence="2">
    <location>
        <begin position="347"/>
        <end position="400"/>
    </location>
</feature>
<keyword evidence="3" id="KW-0812">Transmembrane</keyword>
<evidence type="ECO:0000313" key="5">
    <source>
        <dbReference type="Proteomes" id="UP000078550"/>
    </source>
</evidence>
<dbReference type="EMBL" id="FLRE01000439">
    <property type="protein sequence ID" value="SBT53710.1"/>
    <property type="molecule type" value="Genomic_DNA"/>
</dbReference>
<evidence type="ECO:0000256" key="3">
    <source>
        <dbReference type="SAM" id="Phobius"/>
    </source>
</evidence>
<feature type="compositionally biased region" description="Polar residues" evidence="2">
    <location>
        <begin position="527"/>
        <end position="542"/>
    </location>
</feature>
<feature type="region of interest" description="Disordered" evidence="2">
    <location>
        <begin position="200"/>
        <end position="454"/>
    </location>
</feature>
<keyword evidence="1" id="KW-0175">Coiled coil</keyword>
<reference evidence="5" key="1">
    <citation type="submission" date="2016-05" db="EMBL/GenBank/DDBJ databases">
        <authorList>
            <person name="Naeem Raeece"/>
        </authorList>
    </citation>
    <scope>NUCLEOTIDE SEQUENCE [LARGE SCALE GENOMIC DNA]</scope>
</reference>
<protein>
    <submittedName>
        <fullName evidence="4">STP1 protein</fullName>
    </submittedName>
</protein>
<feature type="region of interest" description="Disordered" evidence="2">
    <location>
        <begin position="492"/>
        <end position="542"/>
    </location>
</feature>
<feature type="transmembrane region" description="Helical" evidence="3">
    <location>
        <begin position="680"/>
        <end position="703"/>
    </location>
</feature>